<evidence type="ECO:0000313" key="1">
    <source>
        <dbReference type="EMBL" id="TLS66571.1"/>
    </source>
</evidence>
<reference evidence="1 2" key="1">
    <citation type="journal article" date="2019" name="Appl. Environ. Microbiol.">
        <title>Environmental Evidence and Genomic Insight of Iron-oxidizing Bacteria Preference Towards More Corrosion Resistant Stainless Steel at Higher Salinities.</title>
        <authorList>
            <person name="Garrison C.E."/>
            <person name="Price K.A."/>
            <person name="Field E.K."/>
        </authorList>
    </citation>
    <scope>NUCLEOTIDE SEQUENCE [LARGE SCALE GENOMIC DNA]</scope>
    <source>
        <strain evidence="1 2">P3</strain>
    </source>
</reference>
<evidence type="ECO:0000313" key="2">
    <source>
        <dbReference type="Proteomes" id="UP000306585"/>
    </source>
</evidence>
<proteinExistence type="predicted"/>
<protein>
    <submittedName>
        <fullName evidence="1">Uncharacterized protein</fullName>
    </submittedName>
</protein>
<sequence>MNFIEAQQRHHDRSLHSTVSEIQTDYGIVVQRKWETVPGYQGAPTRCRRYWLEADQRELARELLQ</sequence>
<comment type="caution">
    <text evidence="1">The sequence shown here is derived from an EMBL/GenBank/DDBJ whole genome shotgun (WGS) entry which is preliminary data.</text>
</comment>
<keyword evidence="2" id="KW-1185">Reference proteome</keyword>
<gene>
    <name evidence="1" type="ORF">FEF65_10065</name>
</gene>
<dbReference type="EMBL" id="VBRY01000009">
    <property type="protein sequence ID" value="TLS66571.1"/>
    <property type="molecule type" value="Genomic_DNA"/>
</dbReference>
<name>A0A5R9GIQ6_9PROT</name>
<organism evidence="1 2">
    <name type="scientific">Mariprofundus erugo</name>
    <dbReference type="NCBI Taxonomy" id="2528639"/>
    <lineage>
        <taxon>Bacteria</taxon>
        <taxon>Pseudomonadati</taxon>
        <taxon>Pseudomonadota</taxon>
        <taxon>Candidatius Mariprofundia</taxon>
        <taxon>Mariprofundales</taxon>
        <taxon>Mariprofundaceae</taxon>
        <taxon>Mariprofundus</taxon>
    </lineage>
</organism>
<dbReference type="AlphaFoldDB" id="A0A5R9GIQ6"/>
<dbReference type="Proteomes" id="UP000306585">
    <property type="component" value="Unassembled WGS sequence"/>
</dbReference>
<accession>A0A5R9GIQ6</accession>